<dbReference type="GO" id="GO:1990259">
    <property type="term" value="F:histone H2AQ104 methyltransferase activity"/>
    <property type="evidence" value="ECO:0007669"/>
    <property type="project" value="TreeGrafter"/>
</dbReference>
<dbReference type="STRING" id="679901.Mzhil_1967"/>
<evidence type="ECO:0000256" key="1">
    <source>
        <dbReference type="ARBA" id="ARBA00010632"/>
    </source>
</evidence>
<dbReference type="GO" id="GO:0000494">
    <property type="term" value="P:box C/D sno(s)RNA 3'-end processing"/>
    <property type="evidence" value="ECO:0007669"/>
    <property type="project" value="TreeGrafter"/>
</dbReference>
<keyword evidence="4 7" id="KW-0808">Transferase</keyword>
<dbReference type="PROSITE" id="PS00566">
    <property type="entry name" value="FIBRILLARIN"/>
    <property type="match status" value="1"/>
</dbReference>
<evidence type="ECO:0000313" key="8">
    <source>
        <dbReference type="EMBL" id="AEH61801.1"/>
    </source>
</evidence>
<dbReference type="PIRSF" id="PIRSF006540">
    <property type="entry name" value="Nop17p"/>
    <property type="match status" value="1"/>
</dbReference>
<comment type="similarity">
    <text evidence="1 7">Belongs to the methyltransferase superfamily. Fibrillarin family.</text>
</comment>
<evidence type="ECO:0000256" key="3">
    <source>
        <dbReference type="ARBA" id="ARBA00022603"/>
    </source>
</evidence>
<evidence type="ECO:0000313" key="9">
    <source>
        <dbReference type="Proteomes" id="UP000006622"/>
    </source>
</evidence>
<dbReference type="SUPFAM" id="SSF53335">
    <property type="entry name" value="S-adenosyl-L-methionine-dependent methyltransferases"/>
    <property type="match status" value="1"/>
</dbReference>
<evidence type="ECO:0000256" key="2">
    <source>
        <dbReference type="ARBA" id="ARBA00022552"/>
    </source>
</evidence>
<dbReference type="Gene3D" id="3.40.50.150">
    <property type="entry name" value="Vaccinia Virus protein VP39"/>
    <property type="match status" value="1"/>
</dbReference>
<dbReference type="GO" id="GO:0008033">
    <property type="term" value="P:tRNA processing"/>
    <property type="evidence" value="ECO:0007669"/>
    <property type="project" value="UniProtKB-UniRule"/>
</dbReference>
<evidence type="ECO:0000256" key="5">
    <source>
        <dbReference type="ARBA" id="ARBA00022694"/>
    </source>
</evidence>
<keyword evidence="3 7" id="KW-0489">Methyltransferase</keyword>
<dbReference type="InterPro" id="IPR020813">
    <property type="entry name" value="Fibrillarin_CS"/>
</dbReference>
<sequence length="226" mass="25417">MYLNQIYPGIFEINDGNRKLATCNMVPGTSVYGEKLVEIEGREYREWNPRRSKLAAMAIKKFPVHITQDSKILYLGASAGTTVSHVSDIVSEGIVYAVEFSSRVMRDLVGLCEMRSNIIPVLSDASRPLSYSGTVEMVDVIFQDIAQPNQAEIAAINSYHYLKDGGLLMLTIKARSVDTVADPKKIYQSQLRELMNVEEGKFEIIKKSELSPFHQDHLAVIARFER</sequence>
<comment type="function">
    <text evidence="7">Involved in pre-rRNA and tRNA processing. Utilizes the methyl donor S-adenosyl-L-methionine to catalyze the site-specific 2'-hydroxyl methylation of ribose moieties in rRNA and tRNA. Site specificity is provided by a guide RNA that base pairs with the substrate. Methylation occurs at a characteristic distance from the sequence involved in base pairing with the guide RNA.</text>
</comment>
<organism evidence="8 9">
    <name type="scientific">Methanosalsum zhilinae (strain DSM 4017 / NBRC 107636 / OCM 62 / WeN5)</name>
    <name type="common">Methanohalophilus zhilinae</name>
    <dbReference type="NCBI Taxonomy" id="679901"/>
    <lineage>
        <taxon>Archaea</taxon>
        <taxon>Methanobacteriati</taxon>
        <taxon>Methanobacteriota</taxon>
        <taxon>Stenosarchaea group</taxon>
        <taxon>Methanomicrobia</taxon>
        <taxon>Methanosarcinales</taxon>
        <taxon>Methanosarcinaceae</taxon>
        <taxon>Methanosalsum</taxon>
    </lineage>
</organism>
<dbReference type="Pfam" id="PF01269">
    <property type="entry name" value="Fibrillarin"/>
    <property type="match status" value="1"/>
</dbReference>
<dbReference type="KEGG" id="mzh:Mzhil_1967"/>
<keyword evidence="9" id="KW-1185">Reference proteome</keyword>
<evidence type="ECO:0000256" key="6">
    <source>
        <dbReference type="ARBA" id="ARBA00022884"/>
    </source>
</evidence>
<dbReference type="EMBL" id="CP002101">
    <property type="protein sequence ID" value="AEH61801.1"/>
    <property type="molecule type" value="Genomic_DNA"/>
</dbReference>
<accession>F7XKT8</accession>
<dbReference type="HOGENOM" id="CLU_059055_2_0_2"/>
<keyword evidence="2 7" id="KW-0698">rRNA processing</keyword>
<dbReference type="Proteomes" id="UP000006622">
    <property type="component" value="Chromosome"/>
</dbReference>
<protein>
    <recommendedName>
        <fullName evidence="7">Fibrillarin-like rRNA/tRNA 2'-O-methyltransferase</fullName>
        <ecNumber evidence="7">2.1.1.-</ecNumber>
    </recommendedName>
</protein>
<comment type="subunit">
    <text evidence="7">Interacts with nop5. Component of box C/D small ribonucleoprotein (sRNP) particles that contain rpl7ae, FlpA and nop5, plus a guide RNA.</text>
</comment>
<reference evidence="8" key="1">
    <citation type="submission" date="2010-07" db="EMBL/GenBank/DDBJ databases">
        <title>The complete genome of Methanosalsum zhilinae DSM 4017.</title>
        <authorList>
            <consortium name="US DOE Joint Genome Institute (JGI-PGF)"/>
            <person name="Lucas S."/>
            <person name="Copeland A."/>
            <person name="Lapidus A."/>
            <person name="Glavina del Rio T."/>
            <person name="Dalin E."/>
            <person name="Tice H."/>
            <person name="Bruce D."/>
            <person name="Goodwin L."/>
            <person name="Pitluck S."/>
            <person name="Kyrpides N."/>
            <person name="Mavromatis K."/>
            <person name="Ovchinnikova G."/>
            <person name="Daligault H."/>
            <person name="Detter J.C."/>
            <person name="Han C."/>
            <person name="Tapia R."/>
            <person name="Larimer F."/>
            <person name="Land M."/>
            <person name="Hauser L."/>
            <person name="Markowitz V."/>
            <person name="Cheng J.-F."/>
            <person name="Hugenholtz P."/>
            <person name="Woyke T."/>
            <person name="Wu D."/>
            <person name="Spring S."/>
            <person name="Schueler E."/>
            <person name="Brambilla E."/>
            <person name="Klenk H.-P."/>
            <person name="Eisen J.A."/>
        </authorList>
    </citation>
    <scope>NUCLEOTIDE SEQUENCE</scope>
    <source>
        <strain evidence="8">DSM 4017</strain>
    </source>
</reference>
<dbReference type="PANTHER" id="PTHR10335:SF17">
    <property type="entry name" value="FIBRILLARIN"/>
    <property type="match status" value="1"/>
</dbReference>
<gene>
    <name evidence="7" type="primary">flpA</name>
    <name evidence="8" type="ordered locus">Mzhil_1967</name>
</gene>
<dbReference type="InterPro" id="IPR000692">
    <property type="entry name" value="Fibrillarin"/>
</dbReference>
<dbReference type="NCBIfam" id="NF003276">
    <property type="entry name" value="PRK04266.1-2"/>
    <property type="match status" value="1"/>
</dbReference>
<dbReference type="AlphaFoldDB" id="F7XKT8"/>
<dbReference type="HAMAP" id="MF_00351">
    <property type="entry name" value="RNA_methyltransf_FlpA"/>
    <property type="match status" value="1"/>
</dbReference>
<dbReference type="EC" id="2.1.1.-" evidence="7"/>
<feature type="binding site" evidence="7">
    <location>
        <begin position="99"/>
        <end position="100"/>
    </location>
    <ligand>
        <name>S-adenosyl-L-methionine</name>
        <dbReference type="ChEBI" id="CHEBI:59789"/>
    </ligand>
</feature>
<keyword evidence="5 7" id="KW-0819">tRNA processing</keyword>
<evidence type="ECO:0000256" key="4">
    <source>
        <dbReference type="ARBA" id="ARBA00022679"/>
    </source>
</evidence>
<proteinExistence type="inferred from homology"/>
<dbReference type="GO" id="GO:0003723">
    <property type="term" value="F:RNA binding"/>
    <property type="evidence" value="ECO:0007669"/>
    <property type="project" value="UniProtKB-UniRule"/>
</dbReference>
<dbReference type="PRINTS" id="PR00052">
    <property type="entry name" value="FIBRILLARIN"/>
</dbReference>
<keyword evidence="6 7" id="KW-0694">RNA-binding</keyword>
<feature type="binding site" evidence="7">
    <location>
        <begin position="81"/>
        <end position="82"/>
    </location>
    <ligand>
        <name>S-adenosyl-L-methionine</name>
        <dbReference type="ChEBI" id="CHEBI:59789"/>
    </ligand>
</feature>
<dbReference type="SMART" id="SM01206">
    <property type="entry name" value="Fibrillarin"/>
    <property type="match status" value="1"/>
</dbReference>
<dbReference type="GO" id="GO:0008649">
    <property type="term" value="F:rRNA methyltransferase activity"/>
    <property type="evidence" value="ECO:0007669"/>
    <property type="project" value="TreeGrafter"/>
</dbReference>
<dbReference type="InterPro" id="IPR029063">
    <property type="entry name" value="SAM-dependent_MTases_sf"/>
</dbReference>
<dbReference type="Gene3D" id="3.30.200.20">
    <property type="entry name" value="Phosphorylase Kinase, domain 1"/>
    <property type="match status" value="1"/>
</dbReference>
<evidence type="ECO:0000256" key="7">
    <source>
        <dbReference type="HAMAP-Rule" id="MF_00351"/>
    </source>
</evidence>
<feature type="binding site" evidence="7">
    <location>
        <begin position="124"/>
        <end position="125"/>
    </location>
    <ligand>
        <name>S-adenosyl-L-methionine</name>
        <dbReference type="ChEBI" id="CHEBI:59789"/>
    </ligand>
</feature>
<feature type="binding site" evidence="7">
    <location>
        <begin position="144"/>
        <end position="147"/>
    </location>
    <ligand>
        <name>S-adenosyl-L-methionine</name>
        <dbReference type="ChEBI" id="CHEBI:59789"/>
    </ligand>
</feature>
<name>F7XKT8_METZD</name>
<dbReference type="PANTHER" id="PTHR10335">
    <property type="entry name" value="RRNA 2-O-METHYLTRANSFERASE FIBRILLARIN"/>
    <property type="match status" value="1"/>
</dbReference>